<dbReference type="GO" id="GO:0071586">
    <property type="term" value="P:CAAX-box protein processing"/>
    <property type="evidence" value="ECO:0007669"/>
    <property type="project" value="InterPro"/>
</dbReference>
<reference evidence="16" key="1">
    <citation type="submission" date="2025-08" db="UniProtKB">
        <authorList>
            <consortium name="RefSeq"/>
        </authorList>
    </citation>
    <scope>IDENTIFICATION</scope>
</reference>
<evidence type="ECO:0000256" key="11">
    <source>
        <dbReference type="ARBA" id="ARBA00049729"/>
    </source>
</evidence>
<dbReference type="GO" id="GO:0004222">
    <property type="term" value="F:metalloendopeptidase activity"/>
    <property type="evidence" value="ECO:0007669"/>
    <property type="project" value="InterPro"/>
</dbReference>
<keyword evidence="5" id="KW-0378">Hydrolase</keyword>
<dbReference type="InterPro" id="IPR039731">
    <property type="entry name" value="Rce1"/>
</dbReference>
<feature type="domain" description="CAAX prenyl protease 2/Lysostaphin resistance protein A-like" evidence="14">
    <location>
        <begin position="132"/>
        <end position="236"/>
    </location>
</feature>
<feature type="transmembrane region" description="Helical" evidence="13">
    <location>
        <begin position="253"/>
        <end position="273"/>
    </location>
</feature>
<dbReference type="InterPro" id="IPR003675">
    <property type="entry name" value="Rce1/LyrA-like_dom"/>
</dbReference>
<evidence type="ECO:0000256" key="8">
    <source>
        <dbReference type="ARBA" id="ARBA00023136"/>
    </source>
</evidence>
<comment type="subcellular location">
    <subcellularLocation>
        <location evidence="1">Endoplasmic reticulum membrane</location>
        <topology evidence="1">Multi-pass membrane protein</topology>
    </subcellularLocation>
</comment>
<evidence type="ECO:0000256" key="12">
    <source>
        <dbReference type="ARBA" id="ARBA00049763"/>
    </source>
</evidence>
<dbReference type="Pfam" id="PF02517">
    <property type="entry name" value="Rce1-like"/>
    <property type="match status" value="1"/>
</dbReference>
<dbReference type="RefSeq" id="XP_026745376.1">
    <property type="nucleotide sequence ID" value="XM_026889575.1"/>
</dbReference>
<evidence type="ECO:0000256" key="10">
    <source>
        <dbReference type="ARBA" id="ARBA00047280"/>
    </source>
</evidence>
<evidence type="ECO:0000256" key="5">
    <source>
        <dbReference type="ARBA" id="ARBA00022801"/>
    </source>
</evidence>
<keyword evidence="4 13" id="KW-0812">Transmembrane</keyword>
<keyword evidence="6" id="KW-0256">Endoplasmic reticulum</keyword>
<evidence type="ECO:0000256" key="13">
    <source>
        <dbReference type="SAM" id="Phobius"/>
    </source>
</evidence>
<keyword evidence="15" id="KW-1185">Reference proteome</keyword>
<feature type="transmembrane region" description="Helical" evidence="13">
    <location>
        <begin position="49"/>
        <end position="69"/>
    </location>
</feature>
<keyword evidence="8 13" id="KW-0472">Membrane</keyword>
<dbReference type="GeneID" id="113506742"/>
<sequence>MSFTELFDVNQCSLSILACIFLTFSYVASLYVWRSTLSRDHPSTIKRRFFSVSVMMLLAPFFVQCFFTGETLSKGNLYEQLGLRWSGVVPAIFAPLFLTAILFLGPLTMQFLSGIWKLYAEPIYWLSSWQDLVWVRNHFMAPLSEEWVFRACMIPLLLQCLEPMTAVFVGPLLFGVAHFHHMFEQMKAGFEFKTALMISTFQFTYTTLFGAYSAYLFVRTGHFVAPLVAHMFCNHMGFPNFAEITEFAPLQRVLIVFNFLLGFGLWCLLLTPLTNPDIYDNRLHWEPESLVKIPIVNSLEICYINKYYNTYKIRSTMAQLCMLFVLVADSIIKRLKDLTHSVIYESWISLFTNCISLYKFFV</sequence>
<feature type="transmembrane region" description="Helical" evidence="13">
    <location>
        <begin position="81"/>
        <end position="104"/>
    </location>
</feature>
<dbReference type="InParanoid" id="A0A7E5WYX1"/>
<dbReference type="KEGG" id="tnl:113506742"/>
<evidence type="ECO:0000256" key="1">
    <source>
        <dbReference type="ARBA" id="ARBA00004477"/>
    </source>
</evidence>
<dbReference type="AlphaFoldDB" id="A0A7E5WYX1"/>
<dbReference type="PANTHER" id="PTHR13046:SF0">
    <property type="entry name" value="CAAX PRENYL PROTEASE 2"/>
    <property type="match status" value="1"/>
</dbReference>
<comment type="similarity">
    <text evidence="2">Belongs to the peptidase U48 family.</text>
</comment>
<name>A0A7E5WYX1_TRINI</name>
<evidence type="ECO:0000256" key="4">
    <source>
        <dbReference type="ARBA" id="ARBA00022692"/>
    </source>
</evidence>
<evidence type="ECO:0000259" key="14">
    <source>
        <dbReference type="Pfam" id="PF02517"/>
    </source>
</evidence>
<evidence type="ECO:0000256" key="3">
    <source>
        <dbReference type="ARBA" id="ARBA00022670"/>
    </source>
</evidence>
<dbReference type="PANTHER" id="PTHR13046">
    <property type="entry name" value="PROTEASE U48 CAAX PRENYL PROTEASE RCE1"/>
    <property type="match status" value="1"/>
</dbReference>
<dbReference type="OrthoDB" id="271604at2759"/>
<evidence type="ECO:0000256" key="7">
    <source>
        <dbReference type="ARBA" id="ARBA00022989"/>
    </source>
</evidence>
<evidence type="ECO:0000313" key="16">
    <source>
        <dbReference type="RefSeq" id="XP_026745376.1"/>
    </source>
</evidence>
<evidence type="ECO:0000256" key="6">
    <source>
        <dbReference type="ARBA" id="ARBA00022824"/>
    </source>
</evidence>
<keyword evidence="7 13" id="KW-1133">Transmembrane helix</keyword>
<feature type="transmembrane region" description="Helical" evidence="13">
    <location>
        <begin position="195"/>
        <end position="217"/>
    </location>
</feature>
<keyword evidence="3" id="KW-0645">Protease</keyword>
<proteinExistence type="inferred from homology"/>
<comment type="catalytic activity">
    <reaction evidence="10">
        <text>Hydrolyzes the peptide bond -P2-(S-farnesyl or geranylgeranyl)C-P1'-P2'-P3'-COOH where P1' and P2' are amino acids with aliphatic sidechains and P3' is any C-terminal residue.</text>
        <dbReference type="EC" id="3.4.26.1"/>
    </reaction>
</comment>
<accession>A0A7E5WYX1</accession>
<gene>
    <name evidence="16" type="primary">LOC113506742</name>
</gene>
<dbReference type="FunCoup" id="A0A7E5WYX1">
    <property type="interactions" value="1870"/>
</dbReference>
<feature type="transmembrane region" description="Helical" evidence="13">
    <location>
        <begin position="12"/>
        <end position="33"/>
    </location>
</feature>
<evidence type="ECO:0000256" key="9">
    <source>
        <dbReference type="ARBA" id="ARBA00032607"/>
    </source>
</evidence>
<dbReference type="GO" id="GO:0005789">
    <property type="term" value="C:endoplasmic reticulum membrane"/>
    <property type="evidence" value="ECO:0007669"/>
    <property type="project" value="UniProtKB-SubCell"/>
</dbReference>
<feature type="transmembrane region" description="Helical" evidence="13">
    <location>
        <begin position="223"/>
        <end position="241"/>
    </location>
</feature>
<protein>
    <recommendedName>
        <fullName evidence="12">CAAX prenyl protease 2</fullName>
        <ecNumber evidence="11">3.4.26.1</ecNumber>
    </recommendedName>
    <alternativeName>
        <fullName evidence="9">Farnesylated proteins-converting enzyme 2</fullName>
    </alternativeName>
</protein>
<evidence type="ECO:0000256" key="2">
    <source>
        <dbReference type="ARBA" id="ARBA00006897"/>
    </source>
</evidence>
<dbReference type="EC" id="3.4.26.1" evidence="11"/>
<dbReference type="Proteomes" id="UP000322000">
    <property type="component" value="Chromosome 23"/>
</dbReference>
<organism evidence="15 16">
    <name type="scientific">Trichoplusia ni</name>
    <name type="common">Cabbage looper</name>
    <dbReference type="NCBI Taxonomy" id="7111"/>
    <lineage>
        <taxon>Eukaryota</taxon>
        <taxon>Metazoa</taxon>
        <taxon>Ecdysozoa</taxon>
        <taxon>Arthropoda</taxon>
        <taxon>Hexapoda</taxon>
        <taxon>Insecta</taxon>
        <taxon>Pterygota</taxon>
        <taxon>Neoptera</taxon>
        <taxon>Endopterygota</taxon>
        <taxon>Lepidoptera</taxon>
        <taxon>Glossata</taxon>
        <taxon>Ditrysia</taxon>
        <taxon>Noctuoidea</taxon>
        <taxon>Noctuidae</taxon>
        <taxon>Plusiinae</taxon>
        <taxon>Trichoplusia</taxon>
    </lineage>
</organism>
<evidence type="ECO:0000313" key="15">
    <source>
        <dbReference type="Proteomes" id="UP000322000"/>
    </source>
</evidence>
<feature type="transmembrane region" description="Helical" evidence="13">
    <location>
        <begin position="147"/>
        <end position="174"/>
    </location>
</feature>